<dbReference type="Proteomes" id="UP001203342">
    <property type="component" value="Unassembled WGS sequence"/>
</dbReference>
<sequence>MKKFILLFFLFSKLTFSQELVNSIDINLDKIKSFYRIEDPNNNDYALILKNKENIELIKADKSFNVLSRFEHTEIDKSGDFIGNSIKENLFYTYWKKNKKTLEVLTIDFENKKIIKNEINYPIESNEKTLSSYTKDAFFNVITVTKEASIINYYRFNGLTVEKKSFDCSNMSFVNSLNQKIKFWDFLNDENGTVYKASFPIFLTDKINFNSVHATEKKKIYVDNERIIISSDVNNNFSQFVILSLKDFTANSHNISKQDENSIDSFLSKETNSFVIDNKIFIAKFSNERISIIIKNFDNKTLNSFSITATEGHQYINSELIEEVGGIKNREILKNEEKFLRKSFAKNPSITGFLSNGNYYLSIAGVSYPRQQSYQMLGMFGLVGGIAAAIINDGSGSSITSYSDKVVVYIRSCISSSNFKPTDLKNVTSNYDNVRSYVENNNLKENFLTLFESNNHFYLFAHKNKQEKVTIYKF</sequence>
<comment type="caution">
    <text evidence="1">The sequence shown here is derived from an EMBL/GenBank/DDBJ whole genome shotgun (WGS) entry which is preliminary data.</text>
</comment>
<evidence type="ECO:0000313" key="2">
    <source>
        <dbReference type="Proteomes" id="UP001203342"/>
    </source>
</evidence>
<proteinExistence type="predicted"/>
<gene>
    <name evidence="1" type="ORF">NAT47_04000</name>
</gene>
<reference evidence="1 2" key="1">
    <citation type="submission" date="2022-05" db="EMBL/GenBank/DDBJ databases">
        <title>Flavobacterium sp., isolated from activated sludge.</title>
        <authorList>
            <person name="Ran Q."/>
        </authorList>
    </citation>
    <scope>NUCLEOTIDE SEQUENCE [LARGE SCALE GENOMIC DNA]</scope>
    <source>
        <strain evidence="1 2">HXWNR69</strain>
    </source>
</reference>
<dbReference type="EMBL" id="JAMLJN010000002">
    <property type="protein sequence ID" value="MCL9769573.1"/>
    <property type="molecule type" value="Genomic_DNA"/>
</dbReference>
<keyword evidence="2" id="KW-1185">Reference proteome</keyword>
<organism evidence="1 2">
    <name type="scientific">Flavobacterium fragile</name>
    <dbReference type="NCBI Taxonomy" id="2949085"/>
    <lineage>
        <taxon>Bacteria</taxon>
        <taxon>Pseudomonadati</taxon>
        <taxon>Bacteroidota</taxon>
        <taxon>Flavobacteriia</taxon>
        <taxon>Flavobacteriales</taxon>
        <taxon>Flavobacteriaceae</taxon>
        <taxon>Flavobacterium</taxon>
    </lineage>
</organism>
<protein>
    <submittedName>
        <fullName evidence="1">Uncharacterized protein</fullName>
    </submittedName>
</protein>
<evidence type="ECO:0000313" key="1">
    <source>
        <dbReference type="EMBL" id="MCL9769573.1"/>
    </source>
</evidence>
<name>A0ABT0TF31_9FLAO</name>
<accession>A0ABT0TF31</accession>
<dbReference type="RefSeq" id="WP_250580502.1">
    <property type="nucleotide sequence ID" value="NZ_JAMLJN010000002.1"/>
</dbReference>